<dbReference type="AlphaFoldDB" id="A0A8E2AQB7"/>
<protein>
    <submittedName>
        <fullName evidence="1">Uncharacterized protein</fullName>
    </submittedName>
</protein>
<evidence type="ECO:0000313" key="2">
    <source>
        <dbReference type="Proteomes" id="UP000250043"/>
    </source>
</evidence>
<dbReference type="EMBL" id="KV722529">
    <property type="protein sequence ID" value="OCH86420.1"/>
    <property type="molecule type" value="Genomic_DNA"/>
</dbReference>
<evidence type="ECO:0000313" key="1">
    <source>
        <dbReference type="EMBL" id="OCH86420.1"/>
    </source>
</evidence>
<organism evidence="1 2">
    <name type="scientific">Obba rivulosa</name>
    <dbReference type="NCBI Taxonomy" id="1052685"/>
    <lineage>
        <taxon>Eukaryota</taxon>
        <taxon>Fungi</taxon>
        <taxon>Dikarya</taxon>
        <taxon>Basidiomycota</taxon>
        <taxon>Agaricomycotina</taxon>
        <taxon>Agaricomycetes</taxon>
        <taxon>Polyporales</taxon>
        <taxon>Gelatoporiaceae</taxon>
        <taxon>Obba</taxon>
    </lineage>
</organism>
<dbReference type="Proteomes" id="UP000250043">
    <property type="component" value="Unassembled WGS sequence"/>
</dbReference>
<proteinExistence type="predicted"/>
<reference evidence="1 2" key="1">
    <citation type="submission" date="2016-07" db="EMBL/GenBank/DDBJ databases">
        <title>Draft genome of the white-rot fungus Obba rivulosa 3A-2.</title>
        <authorList>
            <consortium name="DOE Joint Genome Institute"/>
            <person name="Miettinen O."/>
            <person name="Riley R."/>
            <person name="Acob R."/>
            <person name="Barry K."/>
            <person name="Cullen D."/>
            <person name="De Vries R."/>
            <person name="Hainaut M."/>
            <person name="Hatakka A."/>
            <person name="Henrissat B."/>
            <person name="Hilden K."/>
            <person name="Kuo R."/>
            <person name="Labutti K."/>
            <person name="Lipzen A."/>
            <person name="Makela M.R."/>
            <person name="Sandor L."/>
            <person name="Spatafora J.W."/>
            <person name="Grigoriev I.V."/>
            <person name="Hibbett D.S."/>
        </authorList>
    </citation>
    <scope>NUCLEOTIDE SEQUENCE [LARGE SCALE GENOMIC DNA]</scope>
    <source>
        <strain evidence="1 2">3A-2</strain>
    </source>
</reference>
<accession>A0A8E2AQB7</accession>
<keyword evidence="2" id="KW-1185">Reference proteome</keyword>
<gene>
    <name evidence="1" type="ORF">OBBRIDRAFT_806796</name>
</gene>
<sequence length="182" mass="20445">MILAISGMDVNAACSSRTRLYMHMPQSVLDSATSVEKHWDNRGSTAEITAIVKKPLKTWKMGTNLMKQQLLHLLAVISLVGLLHSYSSNAPSYIGFMWSLKKIKSSLKNISMFSQRSSEQHYQRIGPWPESSVCSFRPFDVTVKMGGYPNFHPPYAICFVRAITDRNISEFLVCIGQQGVVK</sequence>
<name>A0A8E2AQB7_9APHY</name>